<feature type="compositionally biased region" description="Polar residues" evidence="3">
    <location>
        <begin position="479"/>
        <end position="488"/>
    </location>
</feature>
<dbReference type="InterPro" id="IPR000375">
    <property type="entry name" value="Dynamin_stalk"/>
</dbReference>
<feature type="region of interest" description="Disordered" evidence="3">
    <location>
        <begin position="21"/>
        <end position="53"/>
    </location>
</feature>
<dbReference type="GO" id="GO:0008017">
    <property type="term" value="F:microtubule binding"/>
    <property type="evidence" value="ECO:0007669"/>
    <property type="project" value="TreeGrafter"/>
</dbReference>
<dbReference type="Proteomes" id="UP000054567">
    <property type="component" value="Unassembled WGS sequence"/>
</dbReference>
<accession>A0A0J6F8W4</accession>
<reference evidence="7" key="3">
    <citation type="journal article" date="2010" name="Genome Res.">
        <title>Population genomic sequencing of Coccidioides fungi reveals recent hybridization and transposon control.</title>
        <authorList>
            <person name="Neafsey D.E."/>
            <person name="Barker B.M."/>
            <person name="Sharpton T.J."/>
            <person name="Stajich J.E."/>
            <person name="Park D.J."/>
            <person name="Whiston E."/>
            <person name="Hung C.-Y."/>
            <person name="McMahan C."/>
            <person name="White J."/>
            <person name="Sykes S."/>
            <person name="Heiman D."/>
            <person name="Young S."/>
            <person name="Zeng Q."/>
            <person name="Abouelleil A."/>
            <person name="Aftuck L."/>
            <person name="Bessette D."/>
            <person name="Brown A."/>
            <person name="FitzGerald M."/>
            <person name="Lui A."/>
            <person name="Macdonald J.P."/>
            <person name="Priest M."/>
            <person name="Orbach M.J."/>
            <person name="Galgiani J.N."/>
            <person name="Kirkland T.N."/>
            <person name="Cole G.T."/>
            <person name="Birren B.W."/>
            <person name="Henn M.R."/>
            <person name="Taylor J.W."/>
            <person name="Rounsley S.D."/>
        </authorList>
    </citation>
    <scope>NUCLEOTIDE SEQUENCE [LARGE SCALE GENOMIC DNA]</scope>
    <source>
        <strain evidence="7">RMSCC 3488</strain>
    </source>
</reference>
<dbReference type="SUPFAM" id="SSF52540">
    <property type="entry name" value="P-loop containing nucleoside triphosphate hydrolases"/>
    <property type="match status" value="1"/>
</dbReference>
<feature type="domain" description="GED" evidence="4">
    <location>
        <begin position="686"/>
        <end position="777"/>
    </location>
</feature>
<keyword evidence="1" id="KW-0547">Nucleotide-binding</keyword>
<reference evidence="7" key="2">
    <citation type="journal article" date="2009" name="Genome Res.">
        <title>Comparative genomic analyses of the human fungal pathogens Coccidioides and their relatives.</title>
        <authorList>
            <person name="Sharpton T.J."/>
            <person name="Stajich J.E."/>
            <person name="Rounsley S.D."/>
            <person name="Gardner M.J."/>
            <person name="Wortman J.R."/>
            <person name="Jordar V.S."/>
            <person name="Maiti R."/>
            <person name="Kodira C.D."/>
            <person name="Neafsey D.E."/>
            <person name="Zeng Q."/>
            <person name="Hung C.-Y."/>
            <person name="McMahan C."/>
            <person name="Muszewska A."/>
            <person name="Grynberg M."/>
            <person name="Mandel M.A."/>
            <person name="Kellner E.M."/>
            <person name="Barker B.M."/>
            <person name="Galgiani J.N."/>
            <person name="Orbach M.J."/>
            <person name="Kirkland T.N."/>
            <person name="Cole G.T."/>
            <person name="Henn M.R."/>
            <person name="Birren B.W."/>
            <person name="Taylor J.W."/>
        </authorList>
    </citation>
    <scope>NUCLEOTIDE SEQUENCE [LARGE SCALE GENOMIC DNA]</scope>
    <source>
        <strain evidence="7">RMSCC 3488</strain>
    </source>
</reference>
<dbReference type="AlphaFoldDB" id="A0A0J6F8W4"/>
<evidence type="ECO:0000313" key="6">
    <source>
        <dbReference type="EMBL" id="KMM66608.1"/>
    </source>
</evidence>
<dbReference type="GO" id="GO:0006897">
    <property type="term" value="P:endocytosis"/>
    <property type="evidence" value="ECO:0007669"/>
    <property type="project" value="TreeGrafter"/>
</dbReference>
<dbReference type="FunFam" id="3.40.50.300:FF:001425">
    <property type="entry name" value="Dynamin GTPase, putative"/>
    <property type="match status" value="1"/>
</dbReference>
<dbReference type="PANTHER" id="PTHR11566:SF66">
    <property type="entry name" value="INTERFERON-INDUCED GTP-BINDING PROTEIN MX"/>
    <property type="match status" value="1"/>
</dbReference>
<dbReference type="InterPro" id="IPR027417">
    <property type="entry name" value="P-loop_NTPase"/>
</dbReference>
<organism evidence="6 7">
    <name type="scientific">Coccidioides posadasii RMSCC 3488</name>
    <dbReference type="NCBI Taxonomy" id="454284"/>
    <lineage>
        <taxon>Eukaryota</taxon>
        <taxon>Fungi</taxon>
        <taxon>Dikarya</taxon>
        <taxon>Ascomycota</taxon>
        <taxon>Pezizomycotina</taxon>
        <taxon>Eurotiomycetes</taxon>
        <taxon>Eurotiomycetidae</taxon>
        <taxon>Onygenales</taxon>
        <taxon>Onygenaceae</taxon>
        <taxon>Coccidioides</taxon>
    </lineage>
</organism>
<dbReference type="CDD" id="cd08771">
    <property type="entry name" value="DLP_1"/>
    <property type="match status" value="1"/>
</dbReference>
<dbReference type="InterPro" id="IPR030381">
    <property type="entry name" value="G_DYNAMIN_dom"/>
</dbReference>
<evidence type="ECO:0000256" key="3">
    <source>
        <dbReference type="SAM" id="MobiDB-lite"/>
    </source>
</evidence>
<gene>
    <name evidence="6" type="ORF">CPAG_02946</name>
</gene>
<proteinExistence type="predicted"/>
<dbReference type="PRINTS" id="PR00195">
    <property type="entry name" value="DYNAMIN"/>
</dbReference>
<feature type="region of interest" description="Disordered" evidence="3">
    <location>
        <begin position="473"/>
        <end position="492"/>
    </location>
</feature>
<sequence>MKVTAVLRKAITTHDARNRMDFLSDSEDGQRTSVAESPNMVTPSSCKSSGDNPTLTNASLEALQTSEHRELMDLVDRLRRAGLNSVLQLPQIVVCGDQSSGKSSVLEAITEIPFPRKENLCTRFATEIIMRRDAESSIICKINPDGGRSESEQIKLRKFSRNIKDFSELPSLIDDATAEMGLNEHRAFAKDVLSIEICGPNRPQLTLVDLPGLIHSANKSQSEGDVELIKSLVEDYISQKRTIILAVISAKNDYANQVILKICRRFDPKGARTLGVITKPDFLLPGSENERVWLDLAQNRDIYFELGWHLVKNRGDNEHHLSFAERNLNENIFLNSGRFKDLPQGMKGVDSLLKRSSNLLFHHLKRELPVLKEELDLMTEDVHMEIQSLGKSRRTLMEQRSFLADFFHAAYDIIKMNINGNYEDKFFGKVDIDAPIDCEKNPRRLRAVVQYLNIQFAERMNKHGHKYHIEASVEHDSGGSESDCNSDNLGRDAECLPPEHTGPLKLSRKQAIERVVRMLERSRGREIPGTFNPMLISHLFWEQSESWIPIARDHIERVISTCKIFLRHVMEYIASQEIKHRLLELTVFPVLKKAREGAFDELSKIEEDKLRHPITYNHYFTDTLQKAQYELFSAGIKDISQKATVEIDEKTWSGGRGYEKRSYVEPGLFRGMLDQLLERDMDRFSAEQAVNANDAYYKAERKYFIDVVAKQVIERHLIAPLASIFSPKVLACYSDKQVHFLASESPKVVELREHLENKNKMLEGGQEAFRMAMGQKYDD</sequence>
<reference evidence="6 7" key="1">
    <citation type="submission" date="2007-06" db="EMBL/GenBank/DDBJ databases">
        <title>The Genome Sequence of Coccidioides posadasii RMSCC_3488.</title>
        <authorList>
            <consortium name="Coccidioides Genome Resources Consortium"/>
            <consortium name="The Broad Institute Genome Sequencing Platform"/>
            <person name="Henn M.R."/>
            <person name="Sykes S."/>
            <person name="Young S."/>
            <person name="Jaffe D."/>
            <person name="Berlin A."/>
            <person name="Alvarez P."/>
            <person name="Butler J."/>
            <person name="Gnerre S."/>
            <person name="Grabherr M."/>
            <person name="Mauceli E."/>
            <person name="Brockman W."/>
            <person name="Kodira C."/>
            <person name="Alvarado L."/>
            <person name="Zeng Q."/>
            <person name="Crawford M."/>
            <person name="Antoine C."/>
            <person name="Devon K."/>
            <person name="Galgiani J."/>
            <person name="Orsborn K."/>
            <person name="Lewis M.L."/>
            <person name="Nusbaum C."/>
            <person name="Galagan J."/>
            <person name="Birren B."/>
        </authorList>
    </citation>
    <scope>NUCLEOTIDE SEQUENCE [LARGE SCALE GENOMIC DNA]</scope>
    <source>
        <strain evidence="6 7">RMSCC 3488</strain>
    </source>
</reference>
<dbReference type="Gene3D" id="3.40.50.300">
    <property type="entry name" value="P-loop containing nucleotide triphosphate hydrolases"/>
    <property type="match status" value="1"/>
</dbReference>
<dbReference type="InterPro" id="IPR022812">
    <property type="entry name" value="Dynamin"/>
</dbReference>
<dbReference type="GO" id="GO:0016020">
    <property type="term" value="C:membrane"/>
    <property type="evidence" value="ECO:0007669"/>
    <property type="project" value="TreeGrafter"/>
</dbReference>
<evidence type="ECO:0000259" key="4">
    <source>
        <dbReference type="PROSITE" id="PS51388"/>
    </source>
</evidence>
<evidence type="ECO:0000256" key="1">
    <source>
        <dbReference type="ARBA" id="ARBA00022741"/>
    </source>
</evidence>
<dbReference type="GO" id="GO:0005739">
    <property type="term" value="C:mitochondrion"/>
    <property type="evidence" value="ECO:0007669"/>
    <property type="project" value="TreeGrafter"/>
</dbReference>
<feature type="compositionally biased region" description="Polar residues" evidence="3">
    <location>
        <begin position="31"/>
        <end position="53"/>
    </location>
</feature>
<evidence type="ECO:0000256" key="2">
    <source>
        <dbReference type="ARBA" id="ARBA00023134"/>
    </source>
</evidence>
<dbReference type="PANTHER" id="PTHR11566">
    <property type="entry name" value="DYNAMIN"/>
    <property type="match status" value="1"/>
</dbReference>
<dbReference type="EMBL" id="DS268110">
    <property type="protein sequence ID" value="KMM66608.1"/>
    <property type="molecule type" value="Genomic_DNA"/>
</dbReference>
<evidence type="ECO:0000313" key="7">
    <source>
        <dbReference type="Proteomes" id="UP000054567"/>
    </source>
</evidence>
<protein>
    <submittedName>
        <fullName evidence="6">Interferon-induced GTP-binding protein Mx</fullName>
    </submittedName>
</protein>
<dbReference type="Pfam" id="PF00350">
    <property type="entry name" value="Dynamin_N"/>
    <property type="match status" value="1"/>
</dbReference>
<dbReference type="GO" id="GO:0048312">
    <property type="term" value="P:intracellular distribution of mitochondria"/>
    <property type="evidence" value="ECO:0007669"/>
    <property type="project" value="TreeGrafter"/>
</dbReference>
<dbReference type="SMART" id="SM00053">
    <property type="entry name" value="DYNc"/>
    <property type="match status" value="1"/>
</dbReference>
<dbReference type="InterPro" id="IPR001401">
    <property type="entry name" value="Dynamin_GTPase"/>
</dbReference>
<dbReference type="PROSITE" id="PS51388">
    <property type="entry name" value="GED"/>
    <property type="match status" value="1"/>
</dbReference>
<name>A0A0J6F8W4_COCPO</name>
<dbReference type="InterPro" id="IPR045063">
    <property type="entry name" value="Dynamin_N"/>
</dbReference>
<dbReference type="GO" id="GO:0003924">
    <property type="term" value="F:GTPase activity"/>
    <property type="evidence" value="ECO:0007669"/>
    <property type="project" value="InterPro"/>
</dbReference>
<dbReference type="GO" id="GO:0000266">
    <property type="term" value="P:mitochondrial fission"/>
    <property type="evidence" value="ECO:0007669"/>
    <property type="project" value="TreeGrafter"/>
</dbReference>
<keyword evidence="2" id="KW-0342">GTP-binding</keyword>
<dbReference type="PROSITE" id="PS51718">
    <property type="entry name" value="G_DYNAMIN_2"/>
    <property type="match status" value="1"/>
</dbReference>
<dbReference type="GO" id="GO:0016559">
    <property type="term" value="P:peroxisome fission"/>
    <property type="evidence" value="ECO:0007669"/>
    <property type="project" value="TreeGrafter"/>
</dbReference>
<dbReference type="Pfam" id="PF01031">
    <property type="entry name" value="Dynamin_M"/>
    <property type="match status" value="1"/>
</dbReference>
<dbReference type="VEuPathDB" id="FungiDB:CPAG_02946"/>
<dbReference type="GO" id="GO:0005525">
    <property type="term" value="F:GTP binding"/>
    <property type="evidence" value="ECO:0007669"/>
    <property type="project" value="InterPro"/>
</dbReference>
<feature type="domain" description="Dynamin-type G" evidence="5">
    <location>
        <begin position="86"/>
        <end position="369"/>
    </location>
</feature>
<evidence type="ECO:0000259" key="5">
    <source>
        <dbReference type="PROSITE" id="PS51718"/>
    </source>
</evidence>
<dbReference type="GO" id="GO:0005874">
    <property type="term" value="C:microtubule"/>
    <property type="evidence" value="ECO:0007669"/>
    <property type="project" value="TreeGrafter"/>
</dbReference>
<dbReference type="InterPro" id="IPR020850">
    <property type="entry name" value="GED_dom"/>
</dbReference>
<dbReference type="OrthoDB" id="4183528at2759"/>